<dbReference type="GO" id="GO:0005509">
    <property type="term" value="F:calcium ion binding"/>
    <property type="evidence" value="ECO:0007669"/>
    <property type="project" value="InterPro"/>
</dbReference>
<dbReference type="PROSITE" id="PS50222">
    <property type="entry name" value="EF_HAND_2"/>
    <property type="match status" value="1"/>
</dbReference>
<dbReference type="SMART" id="SM00054">
    <property type="entry name" value="EFh"/>
    <property type="match status" value="2"/>
</dbReference>
<accession>A0A7S4GEI7</accession>
<dbReference type="EMBL" id="HBJA01132875">
    <property type="protein sequence ID" value="CAE0834347.1"/>
    <property type="molecule type" value="Transcribed_RNA"/>
</dbReference>
<dbReference type="SUPFAM" id="SSF47473">
    <property type="entry name" value="EF-hand"/>
    <property type="match status" value="1"/>
</dbReference>
<dbReference type="Gene3D" id="1.10.238.10">
    <property type="entry name" value="EF-hand"/>
    <property type="match status" value="1"/>
</dbReference>
<evidence type="ECO:0000256" key="2">
    <source>
        <dbReference type="ARBA" id="ARBA00022837"/>
    </source>
</evidence>
<feature type="domain" description="EF-hand" evidence="3">
    <location>
        <begin position="282"/>
        <end position="317"/>
    </location>
</feature>
<protein>
    <recommendedName>
        <fullName evidence="3">EF-hand domain-containing protein</fullName>
    </recommendedName>
</protein>
<proteinExistence type="predicted"/>
<sequence>MRTTRSNLVPCSAAIDTKYRGHVLACRYFPDTSRAVAEDVAAAAKKAYAELDTVVQLNEHYTECRVEVFLRPAGAPSEMKLQSSRSLNSSTNPESMLTELGTLLRKHPPPNLFVALADCRDLEKSVELRANNGPMLTVECHGQKFRTKFNYDNVTDVYDPDIPVCAFHVTQPLTQMLKLTLWYGEENAHAGMEIALQSLVINQNKSMRVSFGEANMRLIFRATAEPFQRTLQEATAKVNRKGLSASALAALESPIDEASHHLLSTSTLPPYLTVNGDLTLDFTDENVQRLFNHFDRNGDGYISKSEFKQLFSSFENYGHMEEEKEVDEMLRKFKALGDDVLSYDEFRILMLKVSQR</sequence>
<keyword evidence="1" id="KW-0677">Repeat</keyword>
<name>A0A7S4GEI7_9EUGL</name>
<dbReference type="InterPro" id="IPR011992">
    <property type="entry name" value="EF-hand-dom_pair"/>
</dbReference>
<keyword evidence="2" id="KW-0106">Calcium</keyword>
<gene>
    <name evidence="4" type="ORF">EGYM00163_LOCUS45647</name>
</gene>
<dbReference type="Pfam" id="PF13499">
    <property type="entry name" value="EF-hand_7"/>
    <property type="match status" value="1"/>
</dbReference>
<evidence type="ECO:0000256" key="1">
    <source>
        <dbReference type="ARBA" id="ARBA00022737"/>
    </source>
</evidence>
<dbReference type="InterPro" id="IPR018247">
    <property type="entry name" value="EF_Hand_1_Ca_BS"/>
</dbReference>
<evidence type="ECO:0000313" key="4">
    <source>
        <dbReference type="EMBL" id="CAE0834347.1"/>
    </source>
</evidence>
<organism evidence="4">
    <name type="scientific">Eutreptiella gymnastica</name>
    <dbReference type="NCBI Taxonomy" id="73025"/>
    <lineage>
        <taxon>Eukaryota</taxon>
        <taxon>Discoba</taxon>
        <taxon>Euglenozoa</taxon>
        <taxon>Euglenida</taxon>
        <taxon>Spirocuta</taxon>
        <taxon>Euglenophyceae</taxon>
        <taxon>Eutreptiales</taxon>
        <taxon>Eutreptiaceae</taxon>
        <taxon>Eutreptiella</taxon>
    </lineage>
</organism>
<dbReference type="PROSITE" id="PS00018">
    <property type="entry name" value="EF_HAND_1"/>
    <property type="match status" value="1"/>
</dbReference>
<evidence type="ECO:0000259" key="3">
    <source>
        <dbReference type="PROSITE" id="PS50222"/>
    </source>
</evidence>
<reference evidence="4" key="1">
    <citation type="submission" date="2021-01" db="EMBL/GenBank/DDBJ databases">
        <authorList>
            <person name="Corre E."/>
            <person name="Pelletier E."/>
            <person name="Niang G."/>
            <person name="Scheremetjew M."/>
            <person name="Finn R."/>
            <person name="Kale V."/>
            <person name="Holt S."/>
            <person name="Cochrane G."/>
            <person name="Meng A."/>
            <person name="Brown T."/>
            <person name="Cohen L."/>
        </authorList>
    </citation>
    <scope>NUCLEOTIDE SEQUENCE</scope>
    <source>
        <strain evidence="4">CCMP1594</strain>
    </source>
</reference>
<dbReference type="InterPro" id="IPR002048">
    <property type="entry name" value="EF_hand_dom"/>
</dbReference>
<dbReference type="PANTHER" id="PTHR23050">
    <property type="entry name" value="CALCIUM BINDING PROTEIN"/>
    <property type="match status" value="1"/>
</dbReference>
<dbReference type="CDD" id="cd00051">
    <property type="entry name" value="EFh"/>
    <property type="match status" value="1"/>
</dbReference>
<dbReference type="InterPro" id="IPR050145">
    <property type="entry name" value="Centrin_CML-like"/>
</dbReference>
<dbReference type="AlphaFoldDB" id="A0A7S4GEI7"/>